<feature type="binding site" evidence="2">
    <location>
        <position position="24"/>
    </location>
    <ligand>
        <name>a divalent metal cation</name>
        <dbReference type="ChEBI" id="CHEBI:60240"/>
        <label>1</label>
    </ligand>
</feature>
<dbReference type="OrthoDB" id="9810005at2"/>
<evidence type="ECO:0000256" key="2">
    <source>
        <dbReference type="PIRSR" id="PIRSR005902-1"/>
    </source>
</evidence>
<proteinExistence type="predicted"/>
<feature type="binding site" evidence="2">
    <location>
        <position position="26"/>
    </location>
    <ligand>
        <name>a divalent metal cation</name>
        <dbReference type="ChEBI" id="CHEBI:60240"/>
        <label>1</label>
    </ligand>
</feature>
<reference evidence="4 5" key="1">
    <citation type="submission" date="2013-08" db="EMBL/GenBank/DDBJ databases">
        <title>Genome sequencing of Cellulomonas carbonis T26.</title>
        <authorList>
            <person name="Chen F."/>
            <person name="Li Y."/>
            <person name="Wang G."/>
        </authorList>
    </citation>
    <scope>NUCLEOTIDE SEQUENCE [LARGE SCALE GENOMIC DNA]</scope>
    <source>
        <strain evidence="4 5">T26</strain>
    </source>
</reference>
<feature type="binding site" evidence="2">
    <location>
        <position position="143"/>
    </location>
    <ligand>
        <name>a divalent metal cation</name>
        <dbReference type="ChEBI" id="CHEBI:60240"/>
        <label>1</label>
    </ligand>
</feature>
<keyword evidence="1 4" id="KW-0378">Hydrolase</keyword>
<evidence type="ECO:0000256" key="3">
    <source>
        <dbReference type="SAM" id="MobiDB-lite"/>
    </source>
</evidence>
<keyword evidence="2" id="KW-0479">Metal-binding</keyword>
<dbReference type="RefSeq" id="WP_043605579.1">
    <property type="nucleotide sequence ID" value="NZ_AXCY01000031.1"/>
</dbReference>
<feature type="binding site" evidence="2">
    <location>
        <position position="254"/>
    </location>
    <ligand>
        <name>a divalent metal cation</name>
        <dbReference type="ChEBI" id="CHEBI:60240"/>
        <label>1</label>
    </ligand>
</feature>
<dbReference type="Proteomes" id="UP000029839">
    <property type="component" value="Unassembled WGS sequence"/>
</dbReference>
<dbReference type="PANTHER" id="PTHR46124">
    <property type="entry name" value="D-AMINOACYL-TRNA DEACYLASE"/>
    <property type="match status" value="1"/>
</dbReference>
<dbReference type="PROSITE" id="PS01091">
    <property type="entry name" value="TATD_3"/>
    <property type="match status" value="1"/>
</dbReference>
<dbReference type="InterPro" id="IPR001130">
    <property type="entry name" value="TatD-like"/>
</dbReference>
<feature type="binding site" evidence="2">
    <location>
        <position position="180"/>
    </location>
    <ligand>
        <name>a divalent metal cation</name>
        <dbReference type="ChEBI" id="CHEBI:60240"/>
        <label>2</label>
    </ligand>
</feature>
<feature type="compositionally biased region" description="Basic and acidic residues" evidence="3">
    <location>
        <begin position="20"/>
        <end position="31"/>
    </location>
</feature>
<reference evidence="4 5" key="2">
    <citation type="journal article" date="2015" name="Stand. Genomic Sci.">
        <title>Draft genome sequence of Cellulomonas carbonis T26(T) and comparative analysis of six Cellulomonas genomes.</title>
        <authorList>
            <person name="Zhuang W."/>
            <person name="Zhang S."/>
            <person name="Xia X."/>
            <person name="Wang G."/>
        </authorList>
    </citation>
    <scope>NUCLEOTIDE SEQUENCE [LARGE SCALE GENOMIC DNA]</scope>
    <source>
        <strain evidence="4 5">T26</strain>
    </source>
</reference>
<feature type="binding site" evidence="2">
    <location>
        <position position="204"/>
    </location>
    <ligand>
        <name>a divalent metal cation</name>
        <dbReference type="ChEBI" id="CHEBI:60240"/>
        <label>2</label>
    </ligand>
</feature>
<evidence type="ECO:0000313" key="5">
    <source>
        <dbReference type="Proteomes" id="UP000029839"/>
    </source>
</evidence>
<protein>
    <submittedName>
        <fullName evidence="4">Hydrolase TatD</fullName>
    </submittedName>
</protein>
<sequence>MARPRDRSWPPAPEPLPHPLVDDHTHLDHAAPEAGGFDGGPEPPTLVEQLERAASVGVTRMVQIGCDLPAARWTDRVVREHPQLLGGVALHPNEVPLHAGVREVAPDGLEPAPREHHAVALDEAMAEVAAIAAGNDRIRVVGETGLDFFRAGDEGRRVQREAFRAHVALAKELGLALQIHDRDAHDDVLAVLRSDGAPERTVFHCFSGDAALARECVAAGWYLSFAGTVTFGGSRALREALHEVPLDRLLLETDAPYLTPHPYRGRPNAPYLAAATARAVAAELDVDLADLCATVSRTAEELYGPW</sequence>
<dbReference type="Pfam" id="PF01026">
    <property type="entry name" value="TatD_DNase"/>
    <property type="match status" value="1"/>
</dbReference>
<dbReference type="SUPFAM" id="SSF51556">
    <property type="entry name" value="Metallo-dependent hydrolases"/>
    <property type="match status" value="1"/>
</dbReference>
<keyword evidence="5" id="KW-1185">Reference proteome</keyword>
<dbReference type="InterPro" id="IPR018228">
    <property type="entry name" value="DNase_TatD-rel_CS"/>
</dbReference>
<dbReference type="CDD" id="cd01310">
    <property type="entry name" value="TatD_DNAse"/>
    <property type="match status" value="1"/>
</dbReference>
<feature type="region of interest" description="Disordered" evidence="3">
    <location>
        <begin position="1"/>
        <end position="44"/>
    </location>
</feature>
<dbReference type="GO" id="GO:0046872">
    <property type="term" value="F:metal ion binding"/>
    <property type="evidence" value="ECO:0007669"/>
    <property type="project" value="UniProtKB-KW"/>
</dbReference>
<dbReference type="GO" id="GO:0005829">
    <property type="term" value="C:cytosol"/>
    <property type="evidence" value="ECO:0007669"/>
    <property type="project" value="TreeGrafter"/>
</dbReference>
<evidence type="ECO:0000313" key="4">
    <source>
        <dbReference type="EMBL" id="KGM11062.1"/>
    </source>
</evidence>
<accession>A0A0A0BTM5</accession>
<dbReference type="PIRSF" id="PIRSF005902">
    <property type="entry name" value="DNase_TatD"/>
    <property type="match status" value="1"/>
</dbReference>
<name>A0A0A0BTM5_9CELL</name>
<dbReference type="PANTHER" id="PTHR46124:SF2">
    <property type="entry name" value="D-AMINOACYL-TRNA DEACYLASE"/>
    <property type="match status" value="1"/>
</dbReference>
<evidence type="ECO:0000256" key="1">
    <source>
        <dbReference type="ARBA" id="ARBA00022801"/>
    </source>
</evidence>
<organism evidence="4 5">
    <name type="scientific">Cellulomonas carbonis T26</name>
    <dbReference type="NCBI Taxonomy" id="947969"/>
    <lineage>
        <taxon>Bacteria</taxon>
        <taxon>Bacillati</taxon>
        <taxon>Actinomycetota</taxon>
        <taxon>Actinomycetes</taxon>
        <taxon>Micrococcales</taxon>
        <taxon>Cellulomonadaceae</taxon>
        <taxon>Cellulomonas</taxon>
    </lineage>
</organism>
<dbReference type="InterPro" id="IPR032466">
    <property type="entry name" value="Metal_Hydrolase"/>
</dbReference>
<dbReference type="EMBL" id="AXCY01000031">
    <property type="protein sequence ID" value="KGM11062.1"/>
    <property type="molecule type" value="Genomic_DNA"/>
</dbReference>
<dbReference type="AlphaFoldDB" id="A0A0A0BTM5"/>
<comment type="caution">
    <text evidence="4">The sequence shown here is derived from an EMBL/GenBank/DDBJ whole genome shotgun (WGS) entry which is preliminary data.</text>
</comment>
<dbReference type="GO" id="GO:0016788">
    <property type="term" value="F:hydrolase activity, acting on ester bonds"/>
    <property type="evidence" value="ECO:0007669"/>
    <property type="project" value="InterPro"/>
</dbReference>
<dbReference type="Gene3D" id="3.20.20.140">
    <property type="entry name" value="Metal-dependent hydrolases"/>
    <property type="match status" value="1"/>
</dbReference>
<gene>
    <name evidence="4" type="ORF">N868_12410</name>
</gene>